<proteinExistence type="predicted"/>
<accession>A0AAE6R6J8</accession>
<dbReference type="Pfam" id="PF06851">
    <property type="entry name" value="DUF1247"/>
    <property type="match status" value="1"/>
</dbReference>
<name>A0AAE6R6J8_9ABAC</name>
<keyword evidence="2" id="KW-1185">Reference proteome</keyword>
<dbReference type="Proteomes" id="UP000830275">
    <property type="component" value="Segment"/>
</dbReference>
<evidence type="ECO:0000313" key="2">
    <source>
        <dbReference type="Proteomes" id="UP000830275"/>
    </source>
</evidence>
<reference evidence="1 2" key="1">
    <citation type="journal article" date="2019" name="Viruses">
        <title>Genome Analysis of a Novel Clade II.b Alphabaculovirus Obtained from Artaxa digramma.</title>
        <authorList>
            <person name="Li J."/>
            <person name="Duan X."/>
            <person name="Wang Q."/>
            <person name="Zhang L."/>
            <person name="Deng F."/>
            <person name="Wang H."/>
            <person name="Hu Z."/>
            <person name="Wang M."/>
            <person name="Wang J."/>
        </authorList>
    </citation>
    <scope>NUCLEOTIDE SEQUENCE [LARGE SCALE GENOMIC DNA]</scope>
    <source>
        <strain evidence="1 2">424</strain>
    </source>
</reference>
<dbReference type="EMBL" id="MN233792">
    <property type="protein sequence ID" value="QHB21710.1"/>
    <property type="molecule type" value="Genomic_DNA"/>
</dbReference>
<dbReference type="InterPro" id="IPR009657">
    <property type="entry name" value="Protein_Ac34"/>
</dbReference>
<sequence length="194" mass="22338">MFDQNNDSAADNDAAVTQFRADLARLTATILDNKPPHPDARLGDVIAHMSRNKLLLKNKKDENFDIAESVVLSDEAVAYLNALQTEKLYHCRTCYHKNAKNKCAFHAKYIFDKNRNENETEYINFLNSEMGIISFVELYYTYLCIDFWNITAEFVLDDLTGFKSVESLLNYYNYSCLKDVDTPVVNLMNVDDET</sequence>
<protein>
    <submittedName>
        <fullName evidence="1">Ac34</fullName>
    </submittedName>
</protein>
<organism evidence="1 2">
    <name type="scientific">Artaxa digramma nucleopolyhedrovirus</name>
    <dbReference type="NCBI Taxonomy" id="3070910"/>
    <lineage>
        <taxon>Viruses</taxon>
        <taxon>Viruses incertae sedis</taxon>
        <taxon>Naldaviricetes</taxon>
        <taxon>Lefavirales</taxon>
        <taxon>Baculoviridae</taxon>
        <taxon>Alphabaculovirus</taxon>
        <taxon>Alphabaculovirus ardigrammae</taxon>
    </lineage>
</organism>
<gene>
    <name evidence="1" type="primary">ac34</name>
    <name evidence="1" type="ORF">Eudi_ORF51</name>
</gene>
<evidence type="ECO:0000313" key="1">
    <source>
        <dbReference type="EMBL" id="QHB21710.1"/>
    </source>
</evidence>